<name>A0ABT6ANM3_9BURK</name>
<feature type="domain" description="EAL" evidence="2">
    <location>
        <begin position="33"/>
        <end position="288"/>
    </location>
</feature>
<dbReference type="EMBL" id="JARJLM010000256">
    <property type="protein sequence ID" value="MDF3834225.1"/>
    <property type="molecule type" value="Genomic_DNA"/>
</dbReference>
<accession>A0ABT6ANM3</accession>
<dbReference type="RefSeq" id="WP_276265362.1">
    <property type="nucleotide sequence ID" value="NZ_JARJLM010000256.1"/>
</dbReference>
<evidence type="ECO:0000313" key="4">
    <source>
        <dbReference type="Proteomes" id="UP001216674"/>
    </source>
</evidence>
<dbReference type="Gene3D" id="3.20.20.450">
    <property type="entry name" value="EAL domain"/>
    <property type="match status" value="1"/>
</dbReference>
<protein>
    <submittedName>
        <fullName evidence="3">EAL domain-containing protein</fullName>
    </submittedName>
</protein>
<dbReference type="PROSITE" id="PS50883">
    <property type="entry name" value="EAL"/>
    <property type="match status" value="1"/>
</dbReference>
<dbReference type="Pfam" id="PF00563">
    <property type="entry name" value="EAL"/>
    <property type="match status" value="1"/>
</dbReference>
<evidence type="ECO:0000256" key="1">
    <source>
        <dbReference type="SAM" id="MobiDB-lite"/>
    </source>
</evidence>
<comment type="caution">
    <text evidence="3">The sequence shown here is derived from an EMBL/GenBank/DDBJ whole genome shotgun (WGS) entry which is preliminary data.</text>
</comment>
<dbReference type="InterPro" id="IPR035919">
    <property type="entry name" value="EAL_sf"/>
</dbReference>
<dbReference type="PANTHER" id="PTHR33121">
    <property type="entry name" value="CYCLIC DI-GMP PHOSPHODIESTERASE PDEF"/>
    <property type="match status" value="1"/>
</dbReference>
<dbReference type="PANTHER" id="PTHR33121:SF79">
    <property type="entry name" value="CYCLIC DI-GMP PHOSPHODIESTERASE PDED-RELATED"/>
    <property type="match status" value="1"/>
</dbReference>
<dbReference type="SUPFAM" id="SSF141868">
    <property type="entry name" value="EAL domain-like"/>
    <property type="match status" value="1"/>
</dbReference>
<keyword evidence="4" id="KW-1185">Reference proteome</keyword>
<feature type="compositionally biased region" description="Basic and acidic residues" evidence="1">
    <location>
        <begin position="21"/>
        <end position="33"/>
    </location>
</feature>
<organism evidence="3 4">
    <name type="scientific">Cupriavidus basilensis</name>
    <dbReference type="NCBI Taxonomy" id="68895"/>
    <lineage>
        <taxon>Bacteria</taxon>
        <taxon>Pseudomonadati</taxon>
        <taxon>Pseudomonadota</taxon>
        <taxon>Betaproteobacteria</taxon>
        <taxon>Burkholderiales</taxon>
        <taxon>Burkholderiaceae</taxon>
        <taxon>Cupriavidus</taxon>
    </lineage>
</organism>
<dbReference type="InterPro" id="IPR001633">
    <property type="entry name" value="EAL_dom"/>
</dbReference>
<reference evidence="3 4" key="1">
    <citation type="submission" date="2023-03" db="EMBL/GenBank/DDBJ databases">
        <title>Draft assemblies of triclosan tolerant bacteria isolated from returned activated sludge.</title>
        <authorList>
            <person name="Van Hamelsveld S."/>
        </authorList>
    </citation>
    <scope>NUCLEOTIDE SEQUENCE [LARGE SCALE GENOMIC DNA]</scope>
    <source>
        <strain evidence="3 4">GW210010_S58</strain>
    </source>
</reference>
<evidence type="ECO:0000313" key="3">
    <source>
        <dbReference type="EMBL" id="MDF3834225.1"/>
    </source>
</evidence>
<evidence type="ECO:0000259" key="2">
    <source>
        <dbReference type="PROSITE" id="PS50883"/>
    </source>
</evidence>
<dbReference type="InterPro" id="IPR050706">
    <property type="entry name" value="Cyclic-di-GMP_PDE-like"/>
</dbReference>
<dbReference type="SMART" id="SM00052">
    <property type="entry name" value="EAL"/>
    <property type="match status" value="1"/>
</dbReference>
<dbReference type="Proteomes" id="UP001216674">
    <property type="component" value="Unassembled WGS sequence"/>
</dbReference>
<dbReference type="CDD" id="cd01948">
    <property type="entry name" value="EAL"/>
    <property type="match status" value="1"/>
</dbReference>
<sequence length="289" mass="31578">MDKGDPRRPATGNPAGSGAMPRDDAASQLTDRQRQLRQDLPHAGLRGELWLAYQPKFTARGNRLAGAEALLRWRHGTLGAIPPDEFIPLAEESGAIMRLSEWAIGAASRQIHAWRRQGLGAPRIAVNISLRDLRVADLVACLHDNLSRYGIAPDRLIFEFTESSAIGASPHLTGMLAHLHAIGLGVAIDDFGTRHSNLSHLLELKVSQLKIDRSFVSPLDGEDTRAHRIVAVIIRLAHSLGIEVVAEGVETARQLRILSVLDCDQVQGYFLGHPLEARLFAELLAKHAS</sequence>
<gene>
    <name evidence="3" type="ORF">P3W85_14875</name>
</gene>
<proteinExistence type="predicted"/>
<feature type="region of interest" description="Disordered" evidence="1">
    <location>
        <begin position="1"/>
        <end position="33"/>
    </location>
</feature>